<feature type="binding site" evidence="12">
    <location>
        <position position="252"/>
    </location>
    <ligand>
        <name>K(+)</name>
        <dbReference type="ChEBI" id="CHEBI:29103"/>
    </ligand>
</feature>
<evidence type="ECO:0000313" key="15">
    <source>
        <dbReference type="Proteomes" id="UP000250197"/>
    </source>
</evidence>
<evidence type="ECO:0000256" key="7">
    <source>
        <dbReference type="ARBA" id="ARBA00022777"/>
    </source>
</evidence>
<accession>A0A2Z2IZX7</accession>
<dbReference type="GO" id="GO:0019303">
    <property type="term" value="P:D-ribose catabolic process"/>
    <property type="evidence" value="ECO:0007669"/>
    <property type="project" value="UniProtKB-UniRule"/>
</dbReference>
<sequence>MTAKQPRCVVVGSINADLMISVERHPTPGETLIGGGGDILAGGKGANQAVAAARQGASVSFVGAVGDDAYACPAMELLEASGVDLSHVEHLKSTTTGLAVIEVAADGENTIVVVPGANARVDAEFVQQHARAMHKADLVLLQGEIPAAGFQKAVELARAVGARVVVNLAPVVDVDKQALLQSDPLVVNEHEAGLVLEQLGAQTSGDEPEELVECLRAEGFAAVVLTLGPRGAIVADAEGITPIPTPQIKAVDTTGAGDAFTGALVARLLDGDSLVSAAHHAARIGAFAALGHGAQPSYPELDAELPSV</sequence>
<dbReference type="Proteomes" id="UP000250197">
    <property type="component" value="Chromosome"/>
</dbReference>
<keyword evidence="9 12" id="KW-0460">Magnesium</keyword>
<keyword evidence="4 12" id="KW-0808">Transferase</keyword>
<feature type="binding site" evidence="12">
    <location>
        <position position="188"/>
    </location>
    <ligand>
        <name>ATP</name>
        <dbReference type="ChEBI" id="CHEBI:30616"/>
    </ligand>
</feature>
<comment type="cofactor">
    <cofactor evidence="12">
        <name>Mg(2+)</name>
        <dbReference type="ChEBI" id="CHEBI:18420"/>
    </cofactor>
    <text evidence="12">Requires a divalent cation, most likely magnesium in vivo, as an electrophilic catalyst to aid phosphoryl group transfer. It is the chelate of the metal and the nucleotide that is the actual substrate.</text>
</comment>
<dbReference type="SUPFAM" id="SSF53613">
    <property type="entry name" value="Ribokinase-like"/>
    <property type="match status" value="1"/>
</dbReference>
<comment type="subunit">
    <text evidence="12">Homodimer.</text>
</comment>
<comment type="function">
    <text evidence="12">Catalyzes the phosphorylation of ribose at O-5 in a reaction requiring ATP and magnesium. The resulting D-ribose-5-phosphate can then be used either for sythesis of nucleotides, histidine, and tryptophan, or as a component of the pentose phosphate pathway.</text>
</comment>
<feature type="binding site" evidence="12">
    <location>
        <position position="291"/>
    </location>
    <ligand>
        <name>K(+)</name>
        <dbReference type="ChEBI" id="CHEBI:29103"/>
    </ligand>
</feature>
<dbReference type="RefSeq" id="WP_086891904.1">
    <property type="nucleotide sequence ID" value="NZ_CP021252.1"/>
</dbReference>
<dbReference type="PROSITE" id="PS00584">
    <property type="entry name" value="PFKB_KINASES_2"/>
    <property type="match status" value="1"/>
</dbReference>
<dbReference type="InterPro" id="IPR002173">
    <property type="entry name" value="Carboh/pur_kinase_PfkB_CS"/>
</dbReference>
<dbReference type="InterPro" id="IPR029056">
    <property type="entry name" value="Ribokinase-like"/>
</dbReference>
<evidence type="ECO:0000256" key="10">
    <source>
        <dbReference type="ARBA" id="ARBA00022958"/>
    </source>
</evidence>
<feature type="domain" description="Carbohydrate kinase PfkB" evidence="13">
    <location>
        <begin position="7"/>
        <end position="300"/>
    </location>
</feature>
<evidence type="ECO:0000259" key="13">
    <source>
        <dbReference type="Pfam" id="PF00294"/>
    </source>
</evidence>
<keyword evidence="12" id="KW-0963">Cytoplasm</keyword>
<dbReference type="PRINTS" id="PR00990">
    <property type="entry name" value="RIBOKINASE"/>
</dbReference>
<feature type="active site" description="Proton acceptor" evidence="12">
    <location>
        <position position="258"/>
    </location>
</feature>
<dbReference type="GO" id="GO:0004747">
    <property type="term" value="F:ribokinase activity"/>
    <property type="evidence" value="ECO:0007669"/>
    <property type="project" value="UniProtKB-UniRule"/>
</dbReference>
<feature type="binding site" evidence="12">
    <location>
        <begin position="257"/>
        <end position="258"/>
    </location>
    <ligand>
        <name>ATP</name>
        <dbReference type="ChEBI" id="CHEBI:30616"/>
    </ligand>
</feature>
<keyword evidence="6 12" id="KW-0547">Nucleotide-binding</keyword>
<evidence type="ECO:0000256" key="2">
    <source>
        <dbReference type="ARBA" id="ARBA00012035"/>
    </source>
</evidence>
<dbReference type="KEGG" id="cstr:CBE89_10535"/>
<dbReference type="CDD" id="cd01174">
    <property type="entry name" value="ribokinase"/>
    <property type="match status" value="1"/>
</dbReference>
<feature type="binding site" evidence="12">
    <location>
        <position position="288"/>
    </location>
    <ligand>
        <name>K(+)</name>
        <dbReference type="ChEBI" id="CHEBI:29103"/>
    </ligand>
</feature>
<evidence type="ECO:0000256" key="5">
    <source>
        <dbReference type="ARBA" id="ARBA00022723"/>
    </source>
</evidence>
<comment type="subcellular location">
    <subcellularLocation>
        <location evidence="12">Cytoplasm</location>
    </subcellularLocation>
</comment>
<evidence type="ECO:0000256" key="9">
    <source>
        <dbReference type="ARBA" id="ARBA00022842"/>
    </source>
</evidence>
<keyword evidence="7 12" id="KW-0418">Kinase</keyword>
<dbReference type="EC" id="2.7.1.15" evidence="2 12"/>
<feature type="binding site" evidence="12">
    <location>
        <begin position="226"/>
        <end position="231"/>
    </location>
    <ligand>
        <name>ATP</name>
        <dbReference type="ChEBI" id="CHEBI:30616"/>
    </ligand>
</feature>
<feature type="binding site" evidence="12">
    <location>
        <position position="258"/>
    </location>
    <ligand>
        <name>substrate</name>
    </ligand>
</feature>
<comment type="activity regulation">
    <text evidence="12">Activated by a monovalent cation that binds near, but not in, the active site. The most likely occupant of the site in vivo is potassium. Ion binding induces a conformational change that may alter substrate affinity.</text>
</comment>
<dbReference type="UniPathway" id="UPA00916">
    <property type="reaction ID" value="UER00889"/>
</dbReference>
<feature type="binding site" evidence="12">
    <location>
        <position position="293"/>
    </location>
    <ligand>
        <name>K(+)</name>
        <dbReference type="ChEBI" id="CHEBI:29103"/>
    </ligand>
</feature>
<feature type="binding site" evidence="12">
    <location>
        <position position="254"/>
    </location>
    <ligand>
        <name>K(+)</name>
        <dbReference type="ChEBI" id="CHEBI:29103"/>
    </ligand>
</feature>
<name>A0A2Z2IZX7_CORST</name>
<protein>
    <recommendedName>
        <fullName evidence="3 12">Ribokinase</fullName>
        <shortName evidence="12">RK</shortName>
        <ecNumber evidence="2 12">2.7.1.15</ecNumber>
    </recommendedName>
</protein>
<comment type="similarity">
    <text evidence="12">Belongs to the carbohydrate kinase PfkB family. Ribokinase subfamily.</text>
</comment>
<dbReference type="EMBL" id="CP021252">
    <property type="protein sequence ID" value="ART21873.1"/>
    <property type="molecule type" value="Genomic_DNA"/>
</dbReference>
<evidence type="ECO:0000256" key="4">
    <source>
        <dbReference type="ARBA" id="ARBA00022679"/>
    </source>
</evidence>
<keyword evidence="5 12" id="KW-0479">Metal-binding</keyword>
<dbReference type="GO" id="GO:0005829">
    <property type="term" value="C:cytosol"/>
    <property type="evidence" value="ECO:0007669"/>
    <property type="project" value="TreeGrafter"/>
</dbReference>
<feature type="binding site" evidence="12">
    <location>
        <position position="297"/>
    </location>
    <ligand>
        <name>K(+)</name>
        <dbReference type="ChEBI" id="CHEBI:29103"/>
    </ligand>
</feature>
<evidence type="ECO:0000256" key="11">
    <source>
        <dbReference type="ARBA" id="ARBA00023277"/>
    </source>
</evidence>
<dbReference type="PANTHER" id="PTHR10584:SF166">
    <property type="entry name" value="RIBOKINASE"/>
    <property type="match status" value="1"/>
</dbReference>
<dbReference type="InterPro" id="IPR011877">
    <property type="entry name" value="Ribokinase"/>
</dbReference>
<evidence type="ECO:0000256" key="8">
    <source>
        <dbReference type="ARBA" id="ARBA00022840"/>
    </source>
</evidence>
<dbReference type="InterPro" id="IPR002139">
    <property type="entry name" value="Ribo/fructo_kinase"/>
</dbReference>
<dbReference type="AlphaFoldDB" id="A0A2Z2IZX7"/>
<keyword evidence="10 12" id="KW-0630">Potassium</keyword>
<comment type="caution">
    <text evidence="12">Lacks conserved residue(s) required for the propagation of feature annotation.</text>
</comment>
<keyword evidence="8 12" id="KW-0067">ATP-binding</keyword>
<keyword evidence="11 12" id="KW-0119">Carbohydrate metabolism</keyword>
<dbReference type="Gene3D" id="3.40.1190.20">
    <property type="match status" value="1"/>
</dbReference>
<evidence type="ECO:0000256" key="1">
    <source>
        <dbReference type="ARBA" id="ARBA00005380"/>
    </source>
</evidence>
<gene>
    <name evidence="12" type="primary">rbsK</name>
    <name evidence="14" type="ORF">CBE89_10535</name>
</gene>
<reference evidence="14 15" key="1">
    <citation type="submission" date="2017-05" db="EMBL/GenBank/DDBJ databases">
        <title>Complete genome sequence of Corynebacterium striatum KC-Na-1 isolated from Neophocaena asiaeorientalis in Korea.</title>
        <authorList>
            <person name="Kim J.H."/>
            <person name="Lee K."/>
        </authorList>
    </citation>
    <scope>NUCLEOTIDE SEQUENCE [LARGE SCALE GENOMIC DNA]</scope>
    <source>
        <strain evidence="14 15">KC-Na-01</strain>
    </source>
</reference>
<feature type="binding site" evidence="12">
    <location>
        <begin position="15"/>
        <end position="17"/>
    </location>
    <ligand>
        <name>substrate</name>
    </ligand>
</feature>
<dbReference type="GO" id="GO:0005524">
    <property type="term" value="F:ATP binding"/>
    <property type="evidence" value="ECO:0007669"/>
    <property type="project" value="UniProtKB-UniRule"/>
</dbReference>
<evidence type="ECO:0000313" key="14">
    <source>
        <dbReference type="EMBL" id="ART21873.1"/>
    </source>
</evidence>
<dbReference type="PANTHER" id="PTHR10584">
    <property type="entry name" value="SUGAR KINASE"/>
    <property type="match status" value="1"/>
</dbReference>
<evidence type="ECO:0000256" key="12">
    <source>
        <dbReference type="HAMAP-Rule" id="MF_01987"/>
    </source>
</evidence>
<organism evidence="14 15">
    <name type="scientific">Corynebacterium striatum</name>
    <dbReference type="NCBI Taxonomy" id="43770"/>
    <lineage>
        <taxon>Bacteria</taxon>
        <taxon>Bacillati</taxon>
        <taxon>Actinomycetota</taxon>
        <taxon>Actinomycetes</taxon>
        <taxon>Mycobacteriales</taxon>
        <taxon>Corynebacteriaceae</taxon>
        <taxon>Corynebacterium</taxon>
    </lineage>
</organism>
<feature type="binding site" evidence="12">
    <location>
        <position position="144"/>
    </location>
    <ligand>
        <name>substrate</name>
    </ligand>
</feature>
<evidence type="ECO:0000256" key="6">
    <source>
        <dbReference type="ARBA" id="ARBA00022741"/>
    </source>
</evidence>
<comment type="pathway">
    <text evidence="12">Carbohydrate metabolism; D-ribose degradation; D-ribose 5-phosphate from beta-D-ribopyranose: step 2/2.</text>
</comment>
<dbReference type="InterPro" id="IPR011611">
    <property type="entry name" value="PfkB_dom"/>
</dbReference>
<dbReference type="GO" id="GO:0046872">
    <property type="term" value="F:metal ion binding"/>
    <property type="evidence" value="ECO:0007669"/>
    <property type="project" value="UniProtKB-KW"/>
</dbReference>
<evidence type="ECO:0000256" key="3">
    <source>
        <dbReference type="ARBA" id="ARBA00016943"/>
    </source>
</evidence>
<dbReference type="Pfam" id="PF00294">
    <property type="entry name" value="PfkB"/>
    <property type="match status" value="1"/>
</dbReference>
<dbReference type="HAMAP" id="MF_01987">
    <property type="entry name" value="Ribokinase"/>
    <property type="match status" value="1"/>
</dbReference>
<comment type="similarity">
    <text evidence="1">Belongs to the carbohydrate kinase pfkB family.</text>
</comment>
<feature type="binding site" evidence="12">
    <location>
        <begin position="43"/>
        <end position="47"/>
    </location>
    <ligand>
        <name>substrate</name>
    </ligand>
</feature>
<comment type="catalytic activity">
    <reaction evidence="12">
        <text>D-ribose + ATP = D-ribose 5-phosphate + ADP + H(+)</text>
        <dbReference type="Rhea" id="RHEA:13697"/>
        <dbReference type="ChEBI" id="CHEBI:15378"/>
        <dbReference type="ChEBI" id="CHEBI:30616"/>
        <dbReference type="ChEBI" id="CHEBI:47013"/>
        <dbReference type="ChEBI" id="CHEBI:78346"/>
        <dbReference type="ChEBI" id="CHEBI:456216"/>
        <dbReference type="EC" id="2.7.1.15"/>
    </reaction>
</comment>
<proteinExistence type="inferred from homology"/>